<sequence length="98" mass="10381">MSKMSKPGQESRNEDEFVAEAISRAVARAGVLKDAEREALAHALADCGVISLGDIRARLIDAGVPEDVVDFAVKAGIVARESARFGFKLEALQRSPAG</sequence>
<proteinExistence type="predicted"/>
<evidence type="ECO:0000313" key="2">
    <source>
        <dbReference type="Proteomes" id="UP000715965"/>
    </source>
</evidence>
<evidence type="ECO:0000313" key="1">
    <source>
        <dbReference type="EMBL" id="MBE7941068.1"/>
    </source>
</evidence>
<organism evidence="1 2">
    <name type="scientific">Ramlibacter aquaticus</name>
    <dbReference type="NCBI Taxonomy" id="2780094"/>
    <lineage>
        <taxon>Bacteria</taxon>
        <taxon>Pseudomonadati</taxon>
        <taxon>Pseudomonadota</taxon>
        <taxon>Betaproteobacteria</taxon>
        <taxon>Burkholderiales</taxon>
        <taxon>Comamonadaceae</taxon>
        <taxon>Ramlibacter</taxon>
    </lineage>
</organism>
<dbReference type="EMBL" id="JADDOJ010000038">
    <property type="protein sequence ID" value="MBE7941068.1"/>
    <property type="molecule type" value="Genomic_DNA"/>
</dbReference>
<reference evidence="1 2" key="1">
    <citation type="submission" date="2020-10" db="EMBL/GenBank/DDBJ databases">
        <title>Draft genome of Ramlibacter aquaticus LMG 30558.</title>
        <authorList>
            <person name="Props R."/>
        </authorList>
    </citation>
    <scope>NUCLEOTIDE SEQUENCE [LARGE SCALE GENOMIC DNA]</scope>
    <source>
        <strain evidence="1 2">LMG 30558</strain>
    </source>
</reference>
<keyword evidence="2" id="KW-1185">Reference proteome</keyword>
<protein>
    <submittedName>
        <fullName evidence="1">Uncharacterized protein</fullName>
    </submittedName>
</protein>
<gene>
    <name evidence="1" type="ORF">IM725_10855</name>
</gene>
<name>A0ABR9SFF6_9BURK</name>
<dbReference type="RefSeq" id="WP_193780609.1">
    <property type="nucleotide sequence ID" value="NZ_JADDOJ010000038.1"/>
</dbReference>
<comment type="caution">
    <text evidence="1">The sequence shown here is derived from an EMBL/GenBank/DDBJ whole genome shotgun (WGS) entry which is preliminary data.</text>
</comment>
<dbReference type="Proteomes" id="UP000715965">
    <property type="component" value="Unassembled WGS sequence"/>
</dbReference>
<accession>A0ABR9SFF6</accession>